<evidence type="ECO:0000313" key="3">
    <source>
        <dbReference type="EMBL" id="AWG21485.1"/>
    </source>
</evidence>
<keyword evidence="1" id="KW-0472">Membrane</keyword>
<protein>
    <recommendedName>
        <fullName evidence="2">DUF5808 domain-containing protein</fullName>
    </recommendedName>
</protein>
<accession>A0A2S1LCK6</accession>
<dbReference type="RefSeq" id="WP_108740423.1">
    <property type="nucleotide sequence ID" value="NZ_CP020918.1"/>
</dbReference>
<dbReference type="KEGG" id="ffa:FFWV33_08025"/>
<keyword evidence="1" id="KW-0812">Transmembrane</keyword>
<feature type="domain" description="DUF5808" evidence="2">
    <location>
        <begin position="31"/>
        <end position="55"/>
    </location>
</feature>
<dbReference type="EMBL" id="CP020918">
    <property type="protein sequence ID" value="AWG21485.1"/>
    <property type="molecule type" value="Genomic_DNA"/>
</dbReference>
<keyword evidence="4" id="KW-1185">Reference proteome</keyword>
<feature type="transmembrane region" description="Helical" evidence="1">
    <location>
        <begin position="56"/>
        <end position="75"/>
    </location>
</feature>
<name>A0A2S1LCK6_9FLAO</name>
<dbReference type="AlphaFoldDB" id="A0A2S1LCK6"/>
<evidence type="ECO:0000259" key="2">
    <source>
        <dbReference type="Pfam" id="PF19124"/>
    </source>
</evidence>
<dbReference type="InterPro" id="IPR043831">
    <property type="entry name" value="DUF5808"/>
</dbReference>
<proteinExistence type="predicted"/>
<organism evidence="3 4">
    <name type="scientific">Flavobacterium faecale</name>
    <dbReference type="NCBI Taxonomy" id="1355330"/>
    <lineage>
        <taxon>Bacteria</taxon>
        <taxon>Pseudomonadati</taxon>
        <taxon>Bacteroidota</taxon>
        <taxon>Flavobacteriia</taxon>
        <taxon>Flavobacteriales</taxon>
        <taxon>Flavobacteriaceae</taxon>
        <taxon>Flavobacterium</taxon>
    </lineage>
</organism>
<evidence type="ECO:0000256" key="1">
    <source>
        <dbReference type="SAM" id="Phobius"/>
    </source>
</evidence>
<keyword evidence="1" id="KW-1133">Transmembrane helix</keyword>
<evidence type="ECO:0000313" key="4">
    <source>
        <dbReference type="Proteomes" id="UP000244527"/>
    </source>
</evidence>
<gene>
    <name evidence="3" type="ORF">FFWV33_08025</name>
</gene>
<reference evidence="3 4" key="1">
    <citation type="submission" date="2017-04" db="EMBL/GenBank/DDBJ databases">
        <title>Compelte genome sequence of WV33.</title>
        <authorList>
            <person name="Lee P.C."/>
        </authorList>
    </citation>
    <scope>NUCLEOTIDE SEQUENCE [LARGE SCALE GENOMIC DNA]</scope>
    <source>
        <strain evidence="3 4">WV33</strain>
    </source>
</reference>
<dbReference type="Pfam" id="PF19124">
    <property type="entry name" value="DUF5808"/>
    <property type="match status" value="1"/>
</dbReference>
<dbReference type="Proteomes" id="UP000244527">
    <property type="component" value="Chromosome"/>
</dbReference>
<sequence>MEKNKPSKETLDQWSKDPNNWVWGLFYYKHEDKRLFPPKKIESMGSTVNFANTKSVLYFVGMLLFFIFIVLFITYK</sequence>
<dbReference type="OrthoDB" id="157646at2"/>